<dbReference type="InterPro" id="IPR031107">
    <property type="entry name" value="Small_HSP"/>
</dbReference>
<dbReference type="eggNOG" id="COG0071">
    <property type="taxonomic scope" value="Bacteria"/>
</dbReference>
<protein>
    <submittedName>
        <fullName evidence="4">Heat shock protein, HSP20 family</fullName>
    </submittedName>
</protein>
<evidence type="ECO:0000256" key="2">
    <source>
        <dbReference type="RuleBase" id="RU003616"/>
    </source>
</evidence>
<reference evidence="4 5" key="1">
    <citation type="journal article" date="2007" name="J. Bacteriol.">
        <title>Whole-genome analysis of the methyl tert-butyl ether-degrading beta-proteobacterium Methylibium petroleiphilum PM1.</title>
        <authorList>
            <person name="Kane S.R."/>
            <person name="Chakicherla A.Y."/>
            <person name="Chain P.S.G."/>
            <person name="Schmidt R."/>
            <person name="Shin M.W."/>
            <person name="Legler T.C."/>
            <person name="Scow K.M."/>
            <person name="Larimer F.W."/>
            <person name="Lucas S.M."/>
            <person name="Richardson P.M."/>
            <person name="Hristova K.R."/>
        </authorList>
    </citation>
    <scope>NUCLEOTIDE SEQUENCE [LARGE SCALE GENOMIC DNA]</scope>
    <source>
        <strain evidence="5">ATCC BAA-1232 / LMG 22953 / PM1</strain>
    </source>
</reference>
<dbReference type="EMBL" id="CP000555">
    <property type="protein sequence ID" value="ABM95000.1"/>
    <property type="molecule type" value="Genomic_DNA"/>
</dbReference>
<sequence>MNRRTHTMYESILNHPYSLFGQFERLRRELDDVFGVSGLPNSIRSVAAGTTPAINIGRTASSVEIYAFAPGLDASKIEVTLDRGVLRISGERAPGIPSGDPKVQVYARERGTGRFARAISLPDDVDAAHVNASYRDGVLQVSVARRESARPQRITVQ</sequence>
<evidence type="ECO:0000313" key="5">
    <source>
        <dbReference type="Proteomes" id="UP000000366"/>
    </source>
</evidence>
<dbReference type="InterPro" id="IPR002068">
    <property type="entry name" value="A-crystallin/Hsp20_dom"/>
</dbReference>
<dbReference type="AlphaFoldDB" id="A2SHG1"/>
<dbReference type="PROSITE" id="PS01031">
    <property type="entry name" value="SHSP"/>
    <property type="match status" value="1"/>
</dbReference>
<accession>A2SHG1</accession>
<dbReference type="HOGENOM" id="CLU_046737_12_1_4"/>
<dbReference type="STRING" id="420662.Mpe_A2042"/>
<evidence type="ECO:0000259" key="3">
    <source>
        <dbReference type="PROSITE" id="PS01031"/>
    </source>
</evidence>
<dbReference type="KEGG" id="mpt:Mpe_A2042"/>
<evidence type="ECO:0000313" key="4">
    <source>
        <dbReference type="EMBL" id="ABM95000.1"/>
    </source>
</evidence>
<dbReference type="CDD" id="cd06464">
    <property type="entry name" value="ACD_sHsps-like"/>
    <property type="match status" value="1"/>
</dbReference>
<comment type="similarity">
    <text evidence="1 2">Belongs to the small heat shock protein (HSP20) family.</text>
</comment>
<dbReference type="Pfam" id="PF00011">
    <property type="entry name" value="HSP20"/>
    <property type="match status" value="1"/>
</dbReference>
<proteinExistence type="inferred from homology"/>
<evidence type="ECO:0000256" key="1">
    <source>
        <dbReference type="PROSITE-ProRule" id="PRU00285"/>
    </source>
</evidence>
<keyword evidence="4" id="KW-0346">Stress response</keyword>
<gene>
    <name evidence="4" type="ordered locus">Mpe_A2042</name>
</gene>
<organism evidence="4 5">
    <name type="scientific">Methylibium petroleiphilum (strain ATCC BAA-1232 / LMG 22953 / PM1)</name>
    <dbReference type="NCBI Taxonomy" id="420662"/>
    <lineage>
        <taxon>Bacteria</taxon>
        <taxon>Pseudomonadati</taxon>
        <taxon>Pseudomonadota</taxon>
        <taxon>Betaproteobacteria</taxon>
        <taxon>Burkholderiales</taxon>
        <taxon>Sphaerotilaceae</taxon>
        <taxon>Methylibium</taxon>
    </lineage>
</organism>
<dbReference type="Proteomes" id="UP000000366">
    <property type="component" value="Chromosome"/>
</dbReference>
<name>A2SHG1_METPP</name>
<dbReference type="InterPro" id="IPR008978">
    <property type="entry name" value="HSP20-like_chaperone"/>
</dbReference>
<dbReference type="Gene3D" id="2.60.40.790">
    <property type="match status" value="1"/>
</dbReference>
<dbReference type="PANTHER" id="PTHR11527">
    <property type="entry name" value="HEAT-SHOCK PROTEIN 20 FAMILY MEMBER"/>
    <property type="match status" value="1"/>
</dbReference>
<dbReference type="SUPFAM" id="SSF49764">
    <property type="entry name" value="HSP20-like chaperones"/>
    <property type="match status" value="1"/>
</dbReference>
<feature type="domain" description="SHSP" evidence="3">
    <location>
        <begin position="45"/>
        <end position="157"/>
    </location>
</feature>
<keyword evidence="5" id="KW-1185">Reference proteome</keyword>